<dbReference type="GO" id="GO:0005634">
    <property type="term" value="C:nucleus"/>
    <property type="evidence" value="ECO:0007669"/>
    <property type="project" value="TreeGrafter"/>
</dbReference>
<feature type="binding site" evidence="12">
    <location>
        <position position="79"/>
    </location>
    <ligand>
        <name>ATP</name>
        <dbReference type="ChEBI" id="CHEBI:30616"/>
    </ligand>
</feature>
<dbReference type="PROSITE" id="PS50011">
    <property type="entry name" value="PROTEIN_KINASE_DOM"/>
    <property type="match status" value="1"/>
</dbReference>
<dbReference type="GO" id="GO:0004693">
    <property type="term" value="F:cyclin-dependent protein serine/threonine kinase activity"/>
    <property type="evidence" value="ECO:0007669"/>
    <property type="project" value="UniProtKB-EC"/>
</dbReference>
<keyword evidence="5 12" id="KW-0547">Nucleotide-binding</keyword>
<evidence type="ECO:0000256" key="12">
    <source>
        <dbReference type="PROSITE-ProRule" id="PRU10141"/>
    </source>
</evidence>
<evidence type="ECO:0000256" key="7">
    <source>
        <dbReference type="ARBA" id="ARBA00022840"/>
    </source>
</evidence>
<accession>A0A9N7UJC8</accession>
<evidence type="ECO:0000256" key="3">
    <source>
        <dbReference type="ARBA" id="ARBA00022527"/>
    </source>
</evidence>
<dbReference type="FunFam" id="3.30.200.20:FF:000124">
    <property type="entry name" value="Cyclin-dependent kinase 4"/>
    <property type="match status" value="1"/>
</dbReference>
<dbReference type="Gene3D" id="3.30.200.20">
    <property type="entry name" value="Phosphorylase Kinase, domain 1"/>
    <property type="match status" value="1"/>
</dbReference>
<evidence type="ECO:0000313" key="16">
    <source>
        <dbReference type="Proteomes" id="UP001153269"/>
    </source>
</evidence>
<dbReference type="SMART" id="SM00220">
    <property type="entry name" value="S_TKc"/>
    <property type="match status" value="1"/>
</dbReference>
<dbReference type="InterPro" id="IPR000719">
    <property type="entry name" value="Prot_kinase_dom"/>
</dbReference>
<comment type="caution">
    <text evidence="15">The sequence shown here is derived from an EMBL/GenBank/DDBJ whole genome shotgun (WGS) entry which is preliminary data.</text>
</comment>
<keyword evidence="16" id="KW-1185">Reference proteome</keyword>
<evidence type="ECO:0000256" key="6">
    <source>
        <dbReference type="ARBA" id="ARBA00022777"/>
    </source>
</evidence>
<evidence type="ECO:0000256" key="13">
    <source>
        <dbReference type="RuleBase" id="RU000304"/>
    </source>
</evidence>
<evidence type="ECO:0000256" key="4">
    <source>
        <dbReference type="ARBA" id="ARBA00022679"/>
    </source>
</evidence>
<dbReference type="GO" id="GO:0010389">
    <property type="term" value="P:regulation of G2/M transition of mitotic cell cycle"/>
    <property type="evidence" value="ECO:0007669"/>
    <property type="project" value="TreeGrafter"/>
</dbReference>
<comment type="catalytic activity">
    <reaction evidence="8">
        <text>L-threonyl-[protein] + ATP = O-phospho-L-threonyl-[protein] + ADP + H(+)</text>
        <dbReference type="Rhea" id="RHEA:46608"/>
        <dbReference type="Rhea" id="RHEA-COMP:11060"/>
        <dbReference type="Rhea" id="RHEA-COMP:11605"/>
        <dbReference type="ChEBI" id="CHEBI:15378"/>
        <dbReference type="ChEBI" id="CHEBI:30013"/>
        <dbReference type="ChEBI" id="CHEBI:30616"/>
        <dbReference type="ChEBI" id="CHEBI:61977"/>
        <dbReference type="ChEBI" id="CHEBI:456216"/>
        <dbReference type="EC" id="2.7.11.24"/>
    </reaction>
</comment>
<dbReference type="GO" id="GO:0000307">
    <property type="term" value="C:cyclin-dependent protein kinase holoenzyme complex"/>
    <property type="evidence" value="ECO:0007669"/>
    <property type="project" value="TreeGrafter"/>
</dbReference>
<protein>
    <recommendedName>
        <fullName evidence="14">Protein kinase domain-containing protein</fullName>
    </recommendedName>
</protein>
<comment type="similarity">
    <text evidence="1">Belongs to the protein kinase superfamily. CMGC Ser/Thr protein kinase family. CDC2/CDKX subfamily.</text>
</comment>
<proteinExistence type="inferred from homology"/>
<dbReference type="FunFam" id="1.10.510.10:FF:000624">
    <property type="entry name" value="Mitogen-activated protein kinase"/>
    <property type="match status" value="1"/>
</dbReference>
<reference evidence="15" key="1">
    <citation type="submission" date="2020-03" db="EMBL/GenBank/DDBJ databases">
        <authorList>
            <person name="Weist P."/>
        </authorList>
    </citation>
    <scope>NUCLEOTIDE SEQUENCE</scope>
</reference>
<dbReference type="InterPro" id="IPR011009">
    <property type="entry name" value="Kinase-like_dom_sf"/>
</dbReference>
<dbReference type="InterPro" id="IPR008271">
    <property type="entry name" value="Ser/Thr_kinase_AS"/>
</dbReference>
<keyword evidence="4" id="KW-0808">Transferase</keyword>
<dbReference type="PROSITE" id="PS00108">
    <property type="entry name" value="PROTEIN_KINASE_ST"/>
    <property type="match status" value="1"/>
</dbReference>
<dbReference type="InterPro" id="IPR017441">
    <property type="entry name" value="Protein_kinase_ATP_BS"/>
</dbReference>
<evidence type="ECO:0000256" key="1">
    <source>
        <dbReference type="ARBA" id="ARBA00006485"/>
    </source>
</evidence>
<sequence>MEHVSMFSFLISSRTKWQPAGVEVQGPPSAGPFLSPGRTMAFSRPLCYELLAAVGKGSFGTVYKAREVGDEPRFLAVKKFKIYGDSSDSGIPASIIREVGLLRRMQFFNHPNIVKLLDASVALEDRTLDLTLVLEYIDQDLCTYLSKVPPSGLSLERIKDLMLQLLQGLDFLHTNMVLHRDLKPANILVSSRGEVKIADFGLARIYTYNIALTPGVVTLWYRAPEVLLNSVYMSSVDMWSAGCIFAELFLLKPMFQAYTEVQQLWKIFEVIGLPAEEDWPRDSPIPYSSTWGPNIPCTAMLNNVGKEENELLTKCLAFKPSSRISAAEALAHPFFTKDSVERPQLNGSSVSWLPPGQWKGRPRSSIYLYSPPLIRRALHSCHCGYIWRYSPWSGGQWGGTAGLRKGSGTAHEKRLTN</sequence>
<dbReference type="GO" id="GO:0010468">
    <property type="term" value="P:regulation of gene expression"/>
    <property type="evidence" value="ECO:0007669"/>
    <property type="project" value="TreeGrafter"/>
</dbReference>
<dbReference type="AlphaFoldDB" id="A0A9N7UJC8"/>
<dbReference type="PANTHER" id="PTHR24056">
    <property type="entry name" value="CELL DIVISION PROTEIN KINASE"/>
    <property type="match status" value="1"/>
</dbReference>
<evidence type="ECO:0000256" key="11">
    <source>
        <dbReference type="ARBA" id="ARBA00048367"/>
    </source>
</evidence>
<keyword evidence="7 12" id="KW-0067">ATP-binding</keyword>
<comment type="catalytic activity">
    <reaction evidence="11">
        <text>L-seryl-[protein] + ATP = O-phospho-L-seryl-[protein] + ADP + H(+)</text>
        <dbReference type="Rhea" id="RHEA:17989"/>
        <dbReference type="Rhea" id="RHEA-COMP:9863"/>
        <dbReference type="Rhea" id="RHEA-COMP:11604"/>
        <dbReference type="ChEBI" id="CHEBI:15378"/>
        <dbReference type="ChEBI" id="CHEBI:29999"/>
        <dbReference type="ChEBI" id="CHEBI:30616"/>
        <dbReference type="ChEBI" id="CHEBI:83421"/>
        <dbReference type="ChEBI" id="CHEBI:456216"/>
        <dbReference type="EC" id="2.7.11.22"/>
    </reaction>
</comment>
<feature type="domain" description="Protein kinase" evidence="14">
    <location>
        <begin position="48"/>
        <end position="335"/>
    </location>
</feature>
<evidence type="ECO:0000256" key="8">
    <source>
        <dbReference type="ARBA" id="ARBA00047592"/>
    </source>
</evidence>
<comment type="similarity">
    <text evidence="2">Belongs to the protein kinase superfamily. CMGC Ser/Thr protein kinase family. MAP kinase subfamily.</text>
</comment>
<dbReference type="InterPro" id="IPR050108">
    <property type="entry name" value="CDK"/>
</dbReference>
<keyword evidence="6" id="KW-0418">Kinase</keyword>
<evidence type="ECO:0000256" key="2">
    <source>
        <dbReference type="ARBA" id="ARBA00008832"/>
    </source>
</evidence>
<keyword evidence="3 13" id="KW-0723">Serine/threonine-protein kinase</keyword>
<dbReference type="Pfam" id="PF00069">
    <property type="entry name" value="Pkinase"/>
    <property type="match status" value="1"/>
</dbReference>
<evidence type="ECO:0000256" key="9">
    <source>
        <dbReference type="ARBA" id="ARBA00047811"/>
    </source>
</evidence>
<evidence type="ECO:0000313" key="15">
    <source>
        <dbReference type="EMBL" id="CAB1431324.1"/>
    </source>
</evidence>
<dbReference type="GO" id="GO:0000082">
    <property type="term" value="P:G1/S transition of mitotic cell cycle"/>
    <property type="evidence" value="ECO:0007669"/>
    <property type="project" value="TreeGrafter"/>
</dbReference>
<dbReference type="Gene3D" id="1.10.510.10">
    <property type="entry name" value="Transferase(Phosphotransferase) domain 1"/>
    <property type="match status" value="1"/>
</dbReference>
<dbReference type="Proteomes" id="UP001153269">
    <property type="component" value="Unassembled WGS sequence"/>
</dbReference>
<dbReference type="PANTHER" id="PTHR24056:SF164">
    <property type="entry name" value="CYCLIN-DEPENDENT KINASE 21"/>
    <property type="match status" value="1"/>
</dbReference>
<dbReference type="GO" id="GO:0030332">
    <property type="term" value="F:cyclin binding"/>
    <property type="evidence" value="ECO:0007669"/>
    <property type="project" value="TreeGrafter"/>
</dbReference>
<dbReference type="SUPFAM" id="SSF56112">
    <property type="entry name" value="Protein kinase-like (PK-like)"/>
    <property type="match status" value="1"/>
</dbReference>
<name>A0A9N7UJC8_PLEPL</name>
<dbReference type="GO" id="GO:0005524">
    <property type="term" value="F:ATP binding"/>
    <property type="evidence" value="ECO:0007669"/>
    <property type="project" value="UniProtKB-UniRule"/>
</dbReference>
<evidence type="ECO:0000256" key="5">
    <source>
        <dbReference type="ARBA" id="ARBA00022741"/>
    </source>
</evidence>
<dbReference type="PROSITE" id="PS00107">
    <property type="entry name" value="PROTEIN_KINASE_ATP"/>
    <property type="match status" value="1"/>
</dbReference>
<dbReference type="EMBL" id="CADEAL010001335">
    <property type="protein sequence ID" value="CAB1431324.1"/>
    <property type="molecule type" value="Genomic_DNA"/>
</dbReference>
<comment type="catalytic activity">
    <reaction evidence="10">
        <text>L-seryl-[protein] + ATP = O-phospho-L-seryl-[protein] + ADP + H(+)</text>
        <dbReference type="Rhea" id="RHEA:17989"/>
        <dbReference type="Rhea" id="RHEA-COMP:9863"/>
        <dbReference type="Rhea" id="RHEA-COMP:11604"/>
        <dbReference type="ChEBI" id="CHEBI:15378"/>
        <dbReference type="ChEBI" id="CHEBI:29999"/>
        <dbReference type="ChEBI" id="CHEBI:30616"/>
        <dbReference type="ChEBI" id="CHEBI:83421"/>
        <dbReference type="ChEBI" id="CHEBI:456216"/>
        <dbReference type="EC" id="2.7.11.24"/>
    </reaction>
</comment>
<evidence type="ECO:0000256" key="10">
    <source>
        <dbReference type="ARBA" id="ARBA00048312"/>
    </source>
</evidence>
<organism evidence="15 16">
    <name type="scientific">Pleuronectes platessa</name>
    <name type="common">European plaice</name>
    <dbReference type="NCBI Taxonomy" id="8262"/>
    <lineage>
        <taxon>Eukaryota</taxon>
        <taxon>Metazoa</taxon>
        <taxon>Chordata</taxon>
        <taxon>Craniata</taxon>
        <taxon>Vertebrata</taxon>
        <taxon>Euteleostomi</taxon>
        <taxon>Actinopterygii</taxon>
        <taxon>Neopterygii</taxon>
        <taxon>Teleostei</taxon>
        <taxon>Neoteleostei</taxon>
        <taxon>Acanthomorphata</taxon>
        <taxon>Carangaria</taxon>
        <taxon>Pleuronectiformes</taxon>
        <taxon>Pleuronectoidei</taxon>
        <taxon>Pleuronectidae</taxon>
        <taxon>Pleuronectes</taxon>
    </lineage>
</organism>
<dbReference type="GO" id="GO:0004707">
    <property type="term" value="F:MAP kinase activity"/>
    <property type="evidence" value="ECO:0007669"/>
    <property type="project" value="UniProtKB-EC"/>
</dbReference>
<evidence type="ECO:0000259" key="14">
    <source>
        <dbReference type="PROSITE" id="PS50011"/>
    </source>
</evidence>
<dbReference type="GO" id="GO:0005737">
    <property type="term" value="C:cytoplasm"/>
    <property type="evidence" value="ECO:0007669"/>
    <property type="project" value="TreeGrafter"/>
</dbReference>
<gene>
    <name evidence="15" type="ORF">PLEPLA_LOCUS19369</name>
</gene>
<comment type="catalytic activity">
    <reaction evidence="9">
        <text>L-threonyl-[protein] + ATP = O-phospho-L-threonyl-[protein] + ADP + H(+)</text>
        <dbReference type="Rhea" id="RHEA:46608"/>
        <dbReference type="Rhea" id="RHEA-COMP:11060"/>
        <dbReference type="Rhea" id="RHEA-COMP:11605"/>
        <dbReference type="ChEBI" id="CHEBI:15378"/>
        <dbReference type="ChEBI" id="CHEBI:30013"/>
        <dbReference type="ChEBI" id="CHEBI:30616"/>
        <dbReference type="ChEBI" id="CHEBI:61977"/>
        <dbReference type="ChEBI" id="CHEBI:456216"/>
        <dbReference type="EC" id="2.7.11.22"/>
    </reaction>
</comment>